<reference evidence="7" key="1">
    <citation type="submission" date="2022-03" db="EMBL/GenBank/DDBJ databases">
        <title>Draft genome sequence of Aduncisulcus paluster, a free-living microaerophilic Fornicata.</title>
        <authorList>
            <person name="Yuyama I."/>
            <person name="Kume K."/>
            <person name="Tamura T."/>
            <person name="Inagaki Y."/>
            <person name="Hashimoto T."/>
        </authorList>
    </citation>
    <scope>NUCLEOTIDE SEQUENCE</scope>
    <source>
        <strain evidence="7">NY0171</strain>
    </source>
</reference>
<dbReference type="PANTHER" id="PTHR23407">
    <property type="entry name" value="ATPASE INHIBITOR/5-FORMYLTETRAHYDROFOLATE CYCLO-LIGASE"/>
    <property type="match status" value="1"/>
</dbReference>
<dbReference type="Gene3D" id="3.40.50.10420">
    <property type="entry name" value="NagB/RpiA/CoA transferase-like"/>
    <property type="match status" value="1"/>
</dbReference>
<evidence type="ECO:0000313" key="7">
    <source>
        <dbReference type="EMBL" id="GKT34728.1"/>
    </source>
</evidence>
<evidence type="ECO:0000256" key="5">
    <source>
        <dbReference type="ARBA" id="ARBA00038966"/>
    </source>
</evidence>
<dbReference type="Pfam" id="PF01812">
    <property type="entry name" value="5-FTHF_cyc-lig"/>
    <property type="match status" value="1"/>
</dbReference>
<dbReference type="NCBIfam" id="TIGR02727">
    <property type="entry name" value="MTHFS_bact"/>
    <property type="match status" value="1"/>
</dbReference>
<accession>A0ABQ5KQH1</accession>
<evidence type="ECO:0000256" key="4">
    <source>
        <dbReference type="ARBA" id="ARBA00036539"/>
    </source>
</evidence>
<evidence type="ECO:0000256" key="6">
    <source>
        <dbReference type="RuleBase" id="RU361279"/>
    </source>
</evidence>
<feature type="non-terminal residue" evidence="7">
    <location>
        <position position="136"/>
    </location>
</feature>
<dbReference type="Proteomes" id="UP001057375">
    <property type="component" value="Unassembled WGS sequence"/>
</dbReference>
<evidence type="ECO:0000256" key="2">
    <source>
        <dbReference type="ARBA" id="ARBA00022741"/>
    </source>
</evidence>
<proteinExistence type="inferred from homology"/>
<comment type="caution">
    <text evidence="7">The sequence shown here is derived from an EMBL/GenBank/DDBJ whole genome shotgun (WGS) entry which is preliminary data.</text>
</comment>
<organism evidence="7 8">
    <name type="scientific">Aduncisulcus paluster</name>
    <dbReference type="NCBI Taxonomy" id="2918883"/>
    <lineage>
        <taxon>Eukaryota</taxon>
        <taxon>Metamonada</taxon>
        <taxon>Carpediemonas-like organisms</taxon>
        <taxon>Aduncisulcus</taxon>
    </lineage>
</organism>
<dbReference type="EC" id="6.3.3.2" evidence="5 6"/>
<dbReference type="EMBL" id="BQXS01003582">
    <property type="protein sequence ID" value="GKT34728.1"/>
    <property type="molecule type" value="Genomic_DNA"/>
</dbReference>
<dbReference type="PANTHER" id="PTHR23407:SF1">
    <property type="entry name" value="5-FORMYLTETRAHYDROFOLATE CYCLO-LIGASE"/>
    <property type="match status" value="1"/>
</dbReference>
<gene>
    <name evidence="7" type="ORF">ADUPG1_002862</name>
</gene>
<comment type="cofactor">
    <cofactor evidence="6">
        <name>Mg(2+)</name>
        <dbReference type="ChEBI" id="CHEBI:18420"/>
    </cofactor>
</comment>
<comment type="catalytic activity">
    <reaction evidence="4 6">
        <text>(6S)-5-formyl-5,6,7,8-tetrahydrofolate + ATP = (6R)-5,10-methenyltetrahydrofolate + ADP + phosphate</text>
        <dbReference type="Rhea" id="RHEA:10488"/>
        <dbReference type="ChEBI" id="CHEBI:30616"/>
        <dbReference type="ChEBI" id="CHEBI:43474"/>
        <dbReference type="ChEBI" id="CHEBI:57455"/>
        <dbReference type="ChEBI" id="CHEBI:57457"/>
        <dbReference type="ChEBI" id="CHEBI:456216"/>
        <dbReference type="EC" id="6.3.3.2"/>
    </reaction>
</comment>
<dbReference type="SUPFAM" id="SSF100950">
    <property type="entry name" value="NagB/RpiA/CoA transferase-like"/>
    <property type="match status" value="1"/>
</dbReference>
<evidence type="ECO:0000256" key="1">
    <source>
        <dbReference type="ARBA" id="ARBA00010638"/>
    </source>
</evidence>
<sequence>MKRTLRKSMIQKRRSMELEEWKQKSHDILTRITASSLIDSKETIMIFMDFRKEVMTKPIISWLWDQGKQVVIPRVKKGSAILDLCLIESFDDMELSSMGILEPKANHDRFAAPADIDFVFMPGVAFTKDGGRLGYG</sequence>
<keyword evidence="6" id="KW-0479">Metal-binding</keyword>
<evidence type="ECO:0000313" key="8">
    <source>
        <dbReference type="Proteomes" id="UP001057375"/>
    </source>
</evidence>
<keyword evidence="8" id="KW-1185">Reference proteome</keyword>
<evidence type="ECO:0000256" key="3">
    <source>
        <dbReference type="ARBA" id="ARBA00022840"/>
    </source>
</evidence>
<protein>
    <recommendedName>
        <fullName evidence="5 6">5-formyltetrahydrofolate cyclo-ligase</fullName>
        <ecNumber evidence="5 6">6.3.3.2</ecNumber>
    </recommendedName>
</protein>
<keyword evidence="3 6" id="KW-0067">ATP-binding</keyword>
<dbReference type="InterPro" id="IPR002698">
    <property type="entry name" value="FTHF_cligase"/>
</dbReference>
<comment type="similarity">
    <text evidence="1 6">Belongs to the 5-formyltetrahydrofolate cyclo-ligase family.</text>
</comment>
<name>A0ABQ5KQH1_9EUKA</name>
<keyword evidence="6" id="KW-0460">Magnesium</keyword>
<keyword evidence="2 6" id="KW-0547">Nucleotide-binding</keyword>
<dbReference type="InterPro" id="IPR037171">
    <property type="entry name" value="NagB/RpiA_transferase-like"/>
</dbReference>
<dbReference type="InterPro" id="IPR024185">
    <property type="entry name" value="FTHF_cligase-like_sf"/>
</dbReference>